<keyword evidence="2" id="KW-1185">Reference proteome</keyword>
<name>A0A5B7JGR9_PORTR</name>
<reference evidence="1 2" key="1">
    <citation type="submission" date="2019-05" db="EMBL/GenBank/DDBJ databases">
        <title>Another draft genome of Portunus trituberculatus and its Hox gene families provides insights of decapod evolution.</title>
        <authorList>
            <person name="Jeong J.-H."/>
            <person name="Song I."/>
            <person name="Kim S."/>
            <person name="Choi T."/>
            <person name="Kim D."/>
            <person name="Ryu S."/>
            <person name="Kim W."/>
        </authorList>
    </citation>
    <scope>NUCLEOTIDE SEQUENCE [LARGE SCALE GENOMIC DNA]</scope>
    <source>
        <tissue evidence="1">Muscle</tissue>
    </source>
</reference>
<dbReference type="Proteomes" id="UP000324222">
    <property type="component" value="Unassembled WGS sequence"/>
</dbReference>
<proteinExistence type="predicted"/>
<dbReference type="EMBL" id="VSRR010090275">
    <property type="protein sequence ID" value="MPC92158.1"/>
    <property type="molecule type" value="Genomic_DNA"/>
</dbReference>
<accession>A0A5B7JGR9</accession>
<gene>
    <name evidence="1" type="ORF">E2C01_087230</name>
</gene>
<sequence length="67" mass="7436">MPGDDDKLALIMKRQAWQVTDDGSSIPTALYNHSCRHLRLLLLFPAAPHRLTPLKGRGYYGGSIGMI</sequence>
<organism evidence="1 2">
    <name type="scientific">Portunus trituberculatus</name>
    <name type="common">Swimming crab</name>
    <name type="synonym">Neptunus trituberculatus</name>
    <dbReference type="NCBI Taxonomy" id="210409"/>
    <lineage>
        <taxon>Eukaryota</taxon>
        <taxon>Metazoa</taxon>
        <taxon>Ecdysozoa</taxon>
        <taxon>Arthropoda</taxon>
        <taxon>Crustacea</taxon>
        <taxon>Multicrustacea</taxon>
        <taxon>Malacostraca</taxon>
        <taxon>Eumalacostraca</taxon>
        <taxon>Eucarida</taxon>
        <taxon>Decapoda</taxon>
        <taxon>Pleocyemata</taxon>
        <taxon>Brachyura</taxon>
        <taxon>Eubrachyura</taxon>
        <taxon>Portunoidea</taxon>
        <taxon>Portunidae</taxon>
        <taxon>Portuninae</taxon>
        <taxon>Portunus</taxon>
    </lineage>
</organism>
<dbReference type="AlphaFoldDB" id="A0A5B7JGR9"/>
<comment type="caution">
    <text evidence="1">The sequence shown here is derived from an EMBL/GenBank/DDBJ whole genome shotgun (WGS) entry which is preliminary data.</text>
</comment>
<protein>
    <submittedName>
        <fullName evidence="1">Uncharacterized protein</fullName>
    </submittedName>
</protein>
<evidence type="ECO:0000313" key="2">
    <source>
        <dbReference type="Proteomes" id="UP000324222"/>
    </source>
</evidence>
<evidence type="ECO:0000313" key="1">
    <source>
        <dbReference type="EMBL" id="MPC92158.1"/>
    </source>
</evidence>